<sequence>MEFEDFLQQFNADNIFKQKVFKKFSSALQEDSLEPYQVELIKLQNYLDKQNKKMIVLVEGRDASGKGGAIRRITRYMNEKHYRIVALGKPSDVQRTQWYFQRYVEQFPHGGEIVLFDRSWYNRAMVEPIFGFCTKEEYETFIKSVPIFEVDLINHGFFFVKIYFSVTKDMQNFRFQERETNPLKQWKLSEIDLQMQERWDDFTLMKYEMLKRTHTRKTPWTVIRSDDKFKARLNAIKTILNHVPYEDKNMDLDFTVDPLIVHDGRREIEIMEMDLAKQGKFVG</sequence>
<comment type="subunit">
    <text evidence="4">Homotetramer.</text>
</comment>
<evidence type="ECO:0000256" key="1">
    <source>
        <dbReference type="ARBA" id="ARBA00009924"/>
    </source>
</evidence>
<comment type="similarity">
    <text evidence="1 4">Belongs to the polyphosphate kinase 2 (PPK2) family. Class I subfamily.</text>
</comment>
<dbReference type="Pfam" id="PF03976">
    <property type="entry name" value="PPK2"/>
    <property type="match status" value="1"/>
</dbReference>
<protein>
    <recommendedName>
        <fullName evidence="4">ADP/GDP-polyphosphate phosphotransferase</fullName>
        <ecNumber evidence="4">2.7.4.-</ecNumber>
    </recommendedName>
    <alternativeName>
        <fullName evidence="4">Polyphosphate kinase PPK2</fullName>
    </alternativeName>
</protein>
<evidence type="ECO:0000259" key="5">
    <source>
        <dbReference type="Pfam" id="PF03976"/>
    </source>
</evidence>
<keyword evidence="2 4" id="KW-0808">Transferase</keyword>
<dbReference type="EC" id="2.7.4.-" evidence="4"/>
<dbReference type="PANTHER" id="PTHR34383:SF1">
    <property type="entry name" value="ADP-POLYPHOSPHATE PHOSPHOTRANSFERASE"/>
    <property type="match status" value="1"/>
</dbReference>
<organism evidence="6">
    <name type="scientific">Sulfurovum sp. enrichment culture clone C5</name>
    <dbReference type="NCBI Taxonomy" id="497650"/>
    <lineage>
        <taxon>Bacteria</taxon>
        <taxon>Pseudomonadati</taxon>
        <taxon>Campylobacterota</taxon>
        <taxon>Epsilonproteobacteria</taxon>
        <taxon>Campylobacterales</taxon>
        <taxon>Sulfurovaceae</taxon>
        <taxon>Sulfurovum</taxon>
        <taxon>environmental samples</taxon>
    </lineage>
</organism>
<gene>
    <name evidence="6" type="primary">ppk</name>
    <name evidence="6" type="ORF">BN3087_80009</name>
</gene>
<reference evidence="6" key="1">
    <citation type="submission" date="2015-11" db="EMBL/GenBank/DDBJ databases">
        <authorList>
            <person name="Zhang Y."/>
            <person name="Guo Z."/>
        </authorList>
    </citation>
    <scope>NUCLEOTIDE SEQUENCE</scope>
    <source>
        <strain evidence="6">BN30871</strain>
    </source>
</reference>
<dbReference type="InterPro" id="IPR027417">
    <property type="entry name" value="P-loop_NTPase"/>
</dbReference>
<dbReference type="SUPFAM" id="SSF52540">
    <property type="entry name" value="P-loop containing nucleoside triphosphate hydrolases"/>
    <property type="match status" value="1"/>
</dbReference>
<dbReference type="GO" id="GO:0006793">
    <property type="term" value="P:phosphorus metabolic process"/>
    <property type="evidence" value="ECO:0007669"/>
    <property type="project" value="InterPro"/>
</dbReference>
<dbReference type="PIRSF" id="PIRSF028756">
    <property type="entry name" value="PPK2_prd"/>
    <property type="match status" value="1"/>
</dbReference>
<evidence type="ECO:0000256" key="2">
    <source>
        <dbReference type="ARBA" id="ARBA00022679"/>
    </source>
</evidence>
<dbReference type="NCBIfam" id="TIGR03707">
    <property type="entry name" value="PPK2_P_aer"/>
    <property type="match status" value="1"/>
</dbReference>
<proteinExistence type="inferred from homology"/>
<comment type="function">
    <text evidence="4">Uses inorganic polyphosphate (polyP) as a donor to convert GDP to GTP or ADP to ATP.</text>
</comment>
<dbReference type="InterPro" id="IPR022488">
    <property type="entry name" value="PPK2-related"/>
</dbReference>
<dbReference type="PANTHER" id="PTHR34383">
    <property type="entry name" value="POLYPHOSPHATE:AMP PHOSPHOTRANSFERASE-RELATED"/>
    <property type="match status" value="1"/>
</dbReference>
<dbReference type="GO" id="GO:0008976">
    <property type="term" value="F:polyphosphate kinase activity"/>
    <property type="evidence" value="ECO:0007669"/>
    <property type="project" value="UniProtKB-UniRule"/>
</dbReference>
<evidence type="ECO:0000256" key="4">
    <source>
        <dbReference type="RuleBase" id="RU369062"/>
    </source>
</evidence>
<keyword evidence="3 4" id="KW-0418">Kinase</keyword>
<feature type="domain" description="Polyphosphate kinase-2-related" evidence="5">
    <location>
        <begin position="28"/>
        <end position="249"/>
    </location>
</feature>
<dbReference type="InterPro" id="IPR016898">
    <property type="entry name" value="Polyphosphate_phosphotransfera"/>
</dbReference>
<evidence type="ECO:0000313" key="6">
    <source>
        <dbReference type="EMBL" id="CUV66360.1"/>
    </source>
</evidence>
<dbReference type="InterPro" id="IPR022486">
    <property type="entry name" value="PPK2_PA0141"/>
</dbReference>
<name>A0A0S4XQW1_9BACT</name>
<dbReference type="Gene3D" id="3.40.50.300">
    <property type="entry name" value="P-loop containing nucleotide triphosphate hydrolases"/>
    <property type="match status" value="1"/>
</dbReference>
<evidence type="ECO:0000256" key="3">
    <source>
        <dbReference type="ARBA" id="ARBA00022777"/>
    </source>
</evidence>
<accession>A0A0S4XQW1</accession>
<dbReference type="EMBL" id="FAXN01000084">
    <property type="protein sequence ID" value="CUV66360.1"/>
    <property type="molecule type" value="Genomic_DNA"/>
</dbReference>
<dbReference type="AlphaFoldDB" id="A0A0S4XQW1"/>